<dbReference type="Gene3D" id="3.30.1370.70">
    <property type="entry name" value="Scaffold protein Nfu/NifU, N-terminal domain"/>
    <property type="match status" value="1"/>
</dbReference>
<protein>
    <recommendedName>
        <fullName evidence="3">Scaffold protein Nfu/NifU N-terminal domain-containing protein</fullName>
    </recommendedName>
</protein>
<dbReference type="InterPro" id="IPR014824">
    <property type="entry name" value="Nfu/NifU_N"/>
</dbReference>
<dbReference type="GO" id="GO:0051536">
    <property type="term" value="F:iron-sulfur cluster binding"/>
    <property type="evidence" value="ECO:0007669"/>
    <property type="project" value="InterPro"/>
</dbReference>
<dbReference type="AlphaFoldDB" id="A0A061J0T7"/>
<dbReference type="PANTHER" id="PTHR11178:SF52">
    <property type="entry name" value="PROTEIN 5, PUTATIVE-RELATED"/>
    <property type="match status" value="1"/>
</dbReference>
<evidence type="ECO:0000259" key="3">
    <source>
        <dbReference type="SMART" id="SM00932"/>
    </source>
</evidence>
<dbReference type="EMBL" id="AUPL01003756">
    <property type="protein sequence ID" value="ESL08539.1"/>
    <property type="molecule type" value="Genomic_DNA"/>
</dbReference>
<accession>A0A061J0T7</accession>
<feature type="region of interest" description="Disordered" evidence="2">
    <location>
        <begin position="189"/>
        <end position="210"/>
    </location>
</feature>
<proteinExistence type="inferred from homology"/>
<dbReference type="InterPro" id="IPR036498">
    <property type="entry name" value="Nfu/NifU_N_sf"/>
</dbReference>
<reference evidence="4 5" key="1">
    <citation type="submission" date="2013-07" db="EMBL/GenBank/DDBJ databases">
        <authorList>
            <person name="Stoco P.H."/>
            <person name="Wagner G."/>
            <person name="Gerber A."/>
            <person name="Zaha A."/>
            <person name="Thompson C."/>
            <person name="Bartholomeu D.C."/>
            <person name="Luckemeyer D.D."/>
            <person name="Bahia D."/>
            <person name="Loreto E."/>
            <person name="Prestes E.B."/>
            <person name="Lima F.M."/>
            <person name="Rodrigues-Luiz G."/>
            <person name="Vallejo G.A."/>
            <person name="Filho J.F."/>
            <person name="Monteiro K.M."/>
            <person name="Tyler K.M."/>
            <person name="de Almeida L.G."/>
            <person name="Ortiz M.F."/>
            <person name="Siervo M.A."/>
            <person name="de Moraes M.H."/>
            <person name="Cunha O.L."/>
            <person name="Mendonca-Neto R."/>
            <person name="Silva R."/>
            <person name="Teixeira S.M."/>
            <person name="Murta S.M."/>
            <person name="Sincero T.C."/>
            <person name="Mendes T.A."/>
            <person name="Urmenyi T.P."/>
            <person name="Silva V.G."/>
            <person name="da Rocha W.D."/>
            <person name="Andersson B."/>
            <person name="Romanha A.J."/>
            <person name="Steindel M."/>
            <person name="de Vasconcelos A.T."/>
            <person name="Grisard E.C."/>
        </authorList>
    </citation>
    <scope>NUCLEOTIDE SEQUENCE [LARGE SCALE GENOMIC DNA]</scope>
    <source>
        <strain evidence="4 5">SC58</strain>
    </source>
</reference>
<organism evidence="4 5">
    <name type="scientific">Trypanosoma rangeli SC58</name>
    <dbReference type="NCBI Taxonomy" id="429131"/>
    <lineage>
        <taxon>Eukaryota</taxon>
        <taxon>Discoba</taxon>
        <taxon>Euglenozoa</taxon>
        <taxon>Kinetoplastea</taxon>
        <taxon>Metakinetoplastina</taxon>
        <taxon>Trypanosomatida</taxon>
        <taxon>Trypanosomatidae</taxon>
        <taxon>Trypanosoma</taxon>
        <taxon>Herpetosoma</taxon>
    </lineage>
</organism>
<evidence type="ECO:0000313" key="4">
    <source>
        <dbReference type="EMBL" id="ESL08539.1"/>
    </source>
</evidence>
<dbReference type="GO" id="GO:0005506">
    <property type="term" value="F:iron ion binding"/>
    <property type="evidence" value="ECO:0007669"/>
    <property type="project" value="InterPro"/>
</dbReference>
<dbReference type="InterPro" id="IPR034904">
    <property type="entry name" value="FSCA_dom_sf"/>
</dbReference>
<feature type="compositionally biased region" description="Basic and acidic residues" evidence="2">
    <location>
        <begin position="193"/>
        <end position="210"/>
    </location>
</feature>
<dbReference type="VEuPathDB" id="TriTrypDB:TRSC58_03756"/>
<evidence type="ECO:0000256" key="1">
    <source>
        <dbReference type="ARBA" id="ARBA00006420"/>
    </source>
</evidence>
<feature type="domain" description="Scaffold protein Nfu/NifU N-terminal" evidence="3">
    <location>
        <begin position="44"/>
        <end position="126"/>
    </location>
</feature>
<gene>
    <name evidence="4" type="ORF">TRSC58_03756</name>
</gene>
<dbReference type="Proteomes" id="UP000031737">
    <property type="component" value="Unassembled WGS sequence"/>
</dbReference>
<dbReference type="SUPFAM" id="SSF110836">
    <property type="entry name" value="Hypothetical protein SAV1430"/>
    <property type="match status" value="1"/>
</dbReference>
<name>A0A061J0T7_TRYRA</name>
<dbReference type="SMART" id="SM00932">
    <property type="entry name" value="Nfu_N"/>
    <property type="match status" value="1"/>
</dbReference>
<dbReference type="GO" id="GO:0005739">
    <property type="term" value="C:mitochondrion"/>
    <property type="evidence" value="ECO:0007669"/>
    <property type="project" value="TreeGrafter"/>
</dbReference>
<dbReference type="GO" id="GO:0016226">
    <property type="term" value="P:iron-sulfur cluster assembly"/>
    <property type="evidence" value="ECO:0007669"/>
    <property type="project" value="InterPro"/>
</dbReference>
<sequence>MTLMLSRRWAQVSTRHIFRRPLPGLQETGMWNLAYRVPRRTFLVRFHETPNEACYKFFIDDVAFLPADHTGTLCFDLENCFQSPLAELILQSLPIVEEVTIGPKFVTVRRVGDTDAEAAARYFTHKMGIQANPSKEAAGRSAALQQRVMDAMSEGNVDEAPPPSAVLSNIHGEAGARNKNEDAVIGNEVQNKPQEEDLPGKDPAEEVGTSEHLDEAALRDFLRSTHWGELKLHVSALITDHLFSGRPHVDPDAPHPHPDTLPREGDSEVVLMLKELISMTIRPQLQLDGGDIRFVRLDGTVMYVEMLGACRKCKSSKTTLRDLIERTTRHWVPEVCEVREVEQRRPPHQYFSPQ</sequence>
<comment type="caution">
    <text evidence="4">The sequence shown here is derived from an EMBL/GenBank/DDBJ whole genome shotgun (WGS) entry which is preliminary data.</text>
</comment>
<dbReference type="PANTHER" id="PTHR11178">
    <property type="entry name" value="IRON-SULFUR CLUSTER SCAFFOLD PROTEIN NFU-RELATED"/>
    <property type="match status" value="1"/>
</dbReference>
<dbReference type="Pfam" id="PF08712">
    <property type="entry name" value="Nfu_N"/>
    <property type="match status" value="1"/>
</dbReference>
<comment type="similarity">
    <text evidence="1">Belongs to the NifU family.</text>
</comment>
<dbReference type="OrthoDB" id="565552at2759"/>
<keyword evidence="5" id="KW-1185">Reference proteome</keyword>
<dbReference type="SUPFAM" id="SSF117916">
    <property type="entry name" value="Fe-S cluster assembly (FSCA) domain-like"/>
    <property type="match status" value="1"/>
</dbReference>
<evidence type="ECO:0000256" key="2">
    <source>
        <dbReference type="SAM" id="MobiDB-lite"/>
    </source>
</evidence>
<dbReference type="InterPro" id="IPR001075">
    <property type="entry name" value="NIF_FeS_clus_asmbl_NifU_C"/>
</dbReference>
<dbReference type="Gene3D" id="3.30.300.130">
    <property type="entry name" value="Fe-S cluster assembly (FSCA)"/>
    <property type="match status" value="1"/>
</dbReference>
<dbReference type="Pfam" id="PF01106">
    <property type="entry name" value="NifU"/>
    <property type="match status" value="1"/>
</dbReference>
<evidence type="ECO:0000313" key="5">
    <source>
        <dbReference type="Proteomes" id="UP000031737"/>
    </source>
</evidence>